<dbReference type="Proteomes" id="UP000624404">
    <property type="component" value="Unassembled WGS sequence"/>
</dbReference>
<evidence type="ECO:0000313" key="2">
    <source>
        <dbReference type="EMBL" id="CAD6449159.1"/>
    </source>
</evidence>
<dbReference type="AlphaFoldDB" id="A0A8H2W287"/>
<feature type="region of interest" description="Disordered" evidence="1">
    <location>
        <begin position="1"/>
        <end position="28"/>
    </location>
</feature>
<evidence type="ECO:0000313" key="3">
    <source>
        <dbReference type="Proteomes" id="UP000624404"/>
    </source>
</evidence>
<evidence type="ECO:0000256" key="1">
    <source>
        <dbReference type="SAM" id="MobiDB-lite"/>
    </source>
</evidence>
<dbReference type="EMBL" id="CAJHIA010000033">
    <property type="protein sequence ID" value="CAD6449159.1"/>
    <property type="molecule type" value="Genomic_DNA"/>
</dbReference>
<gene>
    <name evidence="2" type="ORF">SCLTRI_LOCUS8952</name>
</gene>
<proteinExistence type="predicted"/>
<organism evidence="2 3">
    <name type="scientific">Sclerotinia trifoliorum</name>
    <dbReference type="NCBI Taxonomy" id="28548"/>
    <lineage>
        <taxon>Eukaryota</taxon>
        <taxon>Fungi</taxon>
        <taxon>Dikarya</taxon>
        <taxon>Ascomycota</taxon>
        <taxon>Pezizomycotina</taxon>
        <taxon>Leotiomycetes</taxon>
        <taxon>Helotiales</taxon>
        <taxon>Sclerotiniaceae</taxon>
        <taxon>Sclerotinia</taxon>
    </lineage>
</organism>
<protein>
    <submittedName>
        <fullName evidence="2">1d68b600-8eea-47c3-bd4d-e559bbb6be30</fullName>
    </submittedName>
</protein>
<name>A0A8H2W287_9HELO</name>
<reference evidence="2" key="1">
    <citation type="submission" date="2020-10" db="EMBL/GenBank/DDBJ databases">
        <authorList>
            <person name="Kusch S."/>
        </authorList>
    </citation>
    <scope>NUCLEOTIDE SEQUENCE</scope>
    <source>
        <strain evidence="2">SwB9</strain>
    </source>
</reference>
<keyword evidence="3" id="KW-1185">Reference proteome</keyword>
<dbReference type="OrthoDB" id="3541746at2759"/>
<comment type="caution">
    <text evidence="2">The sequence shown here is derived from an EMBL/GenBank/DDBJ whole genome shotgun (WGS) entry which is preliminary data.</text>
</comment>
<feature type="compositionally biased region" description="Low complexity" evidence="1">
    <location>
        <begin position="19"/>
        <end position="28"/>
    </location>
</feature>
<sequence length="208" mass="22810">MAPSRRRLDRSSVFEDNINTTSNSTSSSYYTRSLTADDVTLGSIATLARIPVDQATPKVRCLKTNKLMNSGAFNHPVVILCISQDGDKEVSALCCQISGNSNPFASEASSFLPISTVSLGGQYSRVPVVRNEAVLEDKAMFKRCYILTGHGSSPPCTQLFIQHIMKLNFTFLQHSALPPFEMGTSEIKLLNTSVLHLFQYLIEVARAS</sequence>
<accession>A0A8H2W287</accession>